<reference evidence="1" key="2">
    <citation type="journal article" date="2022" name="New Phytol.">
        <title>Evolutionary transition to the ectomycorrhizal habit in the genomes of a hyperdiverse lineage of mushroom-forming fungi.</title>
        <authorList>
            <person name="Looney B."/>
            <person name="Miyauchi S."/>
            <person name="Morin E."/>
            <person name="Drula E."/>
            <person name="Courty P.E."/>
            <person name="Kohler A."/>
            <person name="Kuo A."/>
            <person name="LaButti K."/>
            <person name="Pangilinan J."/>
            <person name="Lipzen A."/>
            <person name="Riley R."/>
            <person name="Andreopoulos W."/>
            <person name="He G."/>
            <person name="Johnson J."/>
            <person name="Nolan M."/>
            <person name="Tritt A."/>
            <person name="Barry K.W."/>
            <person name="Grigoriev I.V."/>
            <person name="Nagy L.G."/>
            <person name="Hibbett D."/>
            <person name="Henrissat B."/>
            <person name="Matheny P.B."/>
            <person name="Labbe J."/>
            <person name="Martin F.M."/>
        </authorList>
    </citation>
    <scope>NUCLEOTIDE SEQUENCE</scope>
    <source>
        <strain evidence="1">FP105234-sp</strain>
    </source>
</reference>
<gene>
    <name evidence="1" type="ORF">FA95DRAFT_1230574</name>
</gene>
<dbReference type="Proteomes" id="UP000814033">
    <property type="component" value="Unassembled WGS sequence"/>
</dbReference>
<protein>
    <submittedName>
        <fullName evidence="1">Uncharacterized protein</fullName>
    </submittedName>
</protein>
<sequence>MLISHCTSGRTEQPIAEKSSRRAARARALSVRQRKTCRRRGRRAHLERLRVVRVVLGPVAVATHGWCWEAAARTVW</sequence>
<proteinExistence type="predicted"/>
<evidence type="ECO:0000313" key="1">
    <source>
        <dbReference type="EMBL" id="KAI0047325.1"/>
    </source>
</evidence>
<organism evidence="1 2">
    <name type="scientific">Auriscalpium vulgare</name>
    <dbReference type="NCBI Taxonomy" id="40419"/>
    <lineage>
        <taxon>Eukaryota</taxon>
        <taxon>Fungi</taxon>
        <taxon>Dikarya</taxon>
        <taxon>Basidiomycota</taxon>
        <taxon>Agaricomycotina</taxon>
        <taxon>Agaricomycetes</taxon>
        <taxon>Russulales</taxon>
        <taxon>Auriscalpiaceae</taxon>
        <taxon>Auriscalpium</taxon>
    </lineage>
</organism>
<dbReference type="EMBL" id="MU275906">
    <property type="protein sequence ID" value="KAI0047325.1"/>
    <property type="molecule type" value="Genomic_DNA"/>
</dbReference>
<reference evidence="1" key="1">
    <citation type="submission" date="2021-02" db="EMBL/GenBank/DDBJ databases">
        <authorList>
            <consortium name="DOE Joint Genome Institute"/>
            <person name="Ahrendt S."/>
            <person name="Looney B.P."/>
            <person name="Miyauchi S."/>
            <person name="Morin E."/>
            <person name="Drula E."/>
            <person name="Courty P.E."/>
            <person name="Chicoki N."/>
            <person name="Fauchery L."/>
            <person name="Kohler A."/>
            <person name="Kuo A."/>
            <person name="Labutti K."/>
            <person name="Pangilinan J."/>
            <person name="Lipzen A."/>
            <person name="Riley R."/>
            <person name="Andreopoulos W."/>
            <person name="He G."/>
            <person name="Johnson J."/>
            <person name="Barry K.W."/>
            <person name="Grigoriev I.V."/>
            <person name="Nagy L."/>
            <person name="Hibbett D."/>
            <person name="Henrissat B."/>
            <person name="Matheny P.B."/>
            <person name="Labbe J."/>
            <person name="Martin F."/>
        </authorList>
    </citation>
    <scope>NUCLEOTIDE SEQUENCE</scope>
    <source>
        <strain evidence="1">FP105234-sp</strain>
    </source>
</reference>
<accession>A0ACB8RUP2</accession>
<name>A0ACB8RUP2_9AGAM</name>
<comment type="caution">
    <text evidence="1">The sequence shown here is derived from an EMBL/GenBank/DDBJ whole genome shotgun (WGS) entry which is preliminary data.</text>
</comment>
<keyword evidence="2" id="KW-1185">Reference proteome</keyword>
<evidence type="ECO:0000313" key="2">
    <source>
        <dbReference type="Proteomes" id="UP000814033"/>
    </source>
</evidence>